<evidence type="ECO:0000313" key="1">
    <source>
        <dbReference type="EMBL" id="UNM95314.1"/>
    </source>
</evidence>
<dbReference type="NCBIfam" id="NF008333">
    <property type="entry name" value="PRK11118.1"/>
    <property type="match status" value="1"/>
</dbReference>
<dbReference type="PANTHER" id="PTHR39169:SF1">
    <property type="entry name" value="MONOOXYGENASE YDHR-RELATED"/>
    <property type="match status" value="1"/>
</dbReference>
<name>A0ABY3X0U9_9GAMM</name>
<dbReference type="RefSeq" id="WP_242147439.1">
    <property type="nucleotide sequence ID" value="NZ_CP093379.1"/>
</dbReference>
<dbReference type="InterPro" id="IPR011008">
    <property type="entry name" value="Dimeric_a/b-barrel"/>
</dbReference>
<protein>
    <submittedName>
        <fullName evidence="1">Monooxygenase</fullName>
    </submittedName>
</protein>
<keyword evidence="2" id="KW-1185">Reference proteome</keyword>
<organism evidence="1 2">
    <name type="scientific">Ignatzschineria rhizosphaerae</name>
    <dbReference type="NCBI Taxonomy" id="2923279"/>
    <lineage>
        <taxon>Bacteria</taxon>
        <taxon>Pseudomonadati</taxon>
        <taxon>Pseudomonadota</taxon>
        <taxon>Gammaproteobacteria</taxon>
        <taxon>Cardiobacteriales</taxon>
        <taxon>Ignatzschineriaceae</taxon>
        <taxon>Ignatzschineria</taxon>
    </lineage>
</organism>
<dbReference type="InterPro" id="IPR014910">
    <property type="entry name" value="YdhR"/>
</dbReference>
<dbReference type="GO" id="GO:0004497">
    <property type="term" value="F:monooxygenase activity"/>
    <property type="evidence" value="ECO:0007669"/>
    <property type="project" value="UniProtKB-KW"/>
</dbReference>
<evidence type="ECO:0000313" key="2">
    <source>
        <dbReference type="Proteomes" id="UP000829542"/>
    </source>
</evidence>
<reference evidence="1 2" key="1">
    <citation type="submission" date="2022-03" db="EMBL/GenBank/DDBJ databases">
        <title>Ignatzschineria rhizosphaerae HR5S32.</title>
        <authorList>
            <person name="Sun J.Q."/>
            <person name="Feng J.Y."/>
        </authorList>
    </citation>
    <scope>NUCLEOTIDE SEQUENCE [LARGE SCALE GENOMIC DNA]</scope>
    <source>
        <strain evidence="1 2">HR5S32</strain>
    </source>
</reference>
<dbReference type="Proteomes" id="UP000829542">
    <property type="component" value="Chromosome"/>
</dbReference>
<dbReference type="SUPFAM" id="SSF54909">
    <property type="entry name" value="Dimeric alpha+beta barrel"/>
    <property type="match status" value="1"/>
</dbReference>
<accession>A0ABY3X0U9</accession>
<proteinExistence type="predicted"/>
<keyword evidence="1" id="KW-0560">Oxidoreductase</keyword>
<dbReference type="EMBL" id="CP093379">
    <property type="protein sequence ID" value="UNM95314.1"/>
    <property type="molecule type" value="Genomic_DNA"/>
</dbReference>
<dbReference type="PANTHER" id="PTHR39169">
    <property type="match status" value="1"/>
</dbReference>
<keyword evidence="1" id="KW-0503">Monooxygenase</keyword>
<sequence length="103" mass="11653">MILVQINFDFPVEMMGDALTQGAKELAQSINQKPGFIAKLWIENSDTAESGGIYLFEDQDSAQHYVEMHTKRVEAMGATNTNVKYFNVNEPLSAINHFKRPLF</sequence>
<gene>
    <name evidence="1" type="ORF">MMG00_08730</name>
</gene>
<dbReference type="Gene3D" id="3.30.70.100">
    <property type="match status" value="1"/>
</dbReference>
<dbReference type="Pfam" id="PF08803">
    <property type="entry name" value="ydhR"/>
    <property type="match status" value="1"/>
</dbReference>